<dbReference type="Pfam" id="PF05028">
    <property type="entry name" value="PARG_cat_C"/>
    <property type="match status" value="1"/>
</dbReference>
<dbReference type="GO" id="GO:0005737">
    <property type="term" value="C:cytoplasm"/>
    <property type="evidence" value="ECO:0007669"/>
    <property type="project" value="TreeGrafter"/>
</dbReference>
<evidence type="ECO:0000259" key="8">
    <source>
        <dbReference type="Pfam" id="PF20811"/>
    </source>
</evidence>
<feature type="domain" description="PARG catalytic Macro" evidence="7">
    <location>
        <begin position="414"/>
        <end position="615"/>
    </location>
</feature>
<evidence type="ECO:0000256" key="4">
    <source>
        <dbReference type="PIRSR" id="PIRSR607724-1"/>
    </source>
</evidence>
<evidence type="ECO:0000256" key="2">
    <source>
        <dbReference type="ARBA" id="ARBA00012255"/>
    </source>
</evidence>
<feature type="active site" evidence="4">
    <location>
        <position position="462"/>
    </location>
</feature>
<gene>
    <name evidence="9" type="ORF">CAPTEDRAFT_227402</name>
</gene>
<dbReference type="STRING" id="283909.R7UZ60"/>
<reference evidence="9 11" key="2">
    <citation type="journal article" date="2013" name="Nature">
        <title>Insights into bilaterian evolution from three spiralian genomes.</title>
        <authorList>
            <person name="Simakov O."/>
            <person name="Marletaz F."/>
            <person name="Cho S.J."/>
            <person name="Edsinger-Gonzales E."/>
            <person name="Havlak P."/>
            <person name="Hellsten U."/>
            <person name="Kuo D.H."/>
            <person name="Larsson T."/>
            <person name="Lv J."/>
            <person name="Arendt D."/>
            <person name="Savage R."/>
            <person name="Osoegawa K."/>
            <person name="de Jong P."/>
            <person name="Grimwood J."/>
            <person name="Chapman J.A."/>
            <person name="Shapiro H."/>
            <person name="Aerts A."/>
            <person name="Otillar R.P."/>
            <person name="Terry A.Y."/>
            <person name="Boore J.L."/>
            <person name="Grigoriev I.V."/>
            <person name="Lindberg D.R."/>
            <person name="Seaver E.C."/>
            <person name="Weisblat D.A."/>
            <person name="Putnam N.H."/>
            <person name="Rokhsar D.S."/>
        </authorList>
    </citation>
    <scope>NUCLEOTIDE SEQUENCE</scope>
    <source>
        <strain evidence="9 11">I ESC-2004</strain>
    </source>
</reference>
<feature type="region of interest" description="Disordered" evidence="6">
    <location>
        <begin position="28"/>
        <end position="170"/>
    </location>
</feature>
<dbReference type="GO" id="GO:0009225">
    <property type="term" value="P:nucleotide-sugar metabolic process"/>
    <property type="evidence" value="ECO:0007669"/>
    <property type="project" value="TreeGrafter"/>
</dbReference>
<dbReference type="EnsemblMetazoa" id="CapteT227402">
    <property type="protein sequence ID" value="CapteP227402"/>
    <property type="gene ID" value="CapteG227402"/>
</dbReference>
<dbReference type="PANTHER" id="PTHR12837">
    <property type="entry name" value="POLY ADP-RIBOSE GLYCOHYDROLASE"/>
    <property type="match status" value="1"/>
</dbReference>
<dbReference type="GO" id="GO:0006282">
    <property type="term" value="P:regulation of DNA repair"/>
    <property type="evidence" value="ECO:0007669"/>
    <property type="project" value="InterPro"/>
</dbReference>
<reference evidence="11" key="1">
    <citation type="submission" date="2012-12" db="EMBL/GenBank/DDBJ databases">
        <authorList>
            <person name="Hellsten U."/>
            <person name="Grimwood J."/>
            <person name="Chapman J.A."/>
            <person name="Shapiro H."/>
            <person name="Aerts A."/>
            <person name="Otillar R.P."/>
            <person name="Terry A.Y."/>
            <person name="Boore J.L."/>
            <person name="Simakov O."/>
            <person name="Marletaz F."/>
            <person name="Cho S.-J."/>
            <person name="Edsinger-Gonzales E."/>
            <person name="Havlak P."/>
            <person name="Kuo D.-H."/>
            <person name="Larsson T."/>
            <person name="Lv J."/>
            <person name="Arendt D."/>
            <person name="Savage R."/>
            <person name="Osoegawa K."/>
            <person name="de Jong P."/>
            <person name="Lindberg D.R."/>
            <person name="Seaver E.C."/>
            <person name="Weisblat D.A."/>
            <person name="Putnam N.H."/>
            <person name="Grigoriev I.V."/>
            <person name="Rokhsar D.S."/>
        </authorList>
    </citation>
    <scope>NUCLEOTIDE SEQUENCE</scope>
    <source>
        <strain evidence="11">I ESC-2004</strain>
    </source>
</reference>
<reference evidence="10" key="3">
    <citation type="submission" date="2015-06" db="UniProtKB">
        <authorList>
            <consortium name="EnsemblMetazoa"/>
        </authorList>
    </citation>
    <scope>IDENTIFICATION</scope>
</reference>
<evidence type="ECO:0000256" key="1">
    <source>
        <dbReference type="ARBA" id="ARBA00009545"/>
    </source>
</evidence>
<protein>
    <recommendedName>
        <fullName evidence="2">poly(ADP-ribose) glycohydrolase</fullName>
        <ecNumber evidence="2">3.2.1.143</ecNumber>
    </recommendedName>
</protein>
<feature type="active site" evidence="4">
    <location>
        <position position="463"/>
    </location>
</feature>
<dbReference type="EMBL" id="AMQN01006635">
    <property type="status" value="NOT_ANNOTATED_CDS"/>
    <property type="molecule type" value="Genomic_DNA"/>
</dbReference>
<proteinExistence type="inferred from homology"/>
<comment type="similarity">
    <text evidence="1">Belongs to the poly(ADP-ribose) glycohydrolase family.</text>
</comment>
<dbReference type="EC" id="3.2.1.143" evidence="2"/>
<dbReference type="GO" id="GO:0005634">
    <property type="term" value="C:nucleus"/>
    <property type="evidence" value="ECO:0007669"/>
    <property type="project" value="TreeGrafter"/>
</dbReference>
<evidence type="ECO:0000313" key="9">
    <source>
        <dbReference type="EMBL" id="ELU08701.1"/>
    </source>
</evidence>
<feature type="compositionally biased region" description="Basic and acidic residues" evidence="6">
    <location>
        <begin position="124"/>
        <end position="134"/>
    </location>
</feature>
<dbReference type="Proteomes" id="UP000014760">
    <property type="component" value="Unassembled WGS sequence"/>
</dbReference>
<sequence length="680" mass="77672">MLSFDVDDEYRSMSKEVLPRFKKQTSLKDFWGKKGTSSNKRPVEDSSCDGKSTNKKLKSTSEPIVSLLKSDPITEKDRMSGRNSFPGSGKQCGHAPVGSASGGGTEPQLRSEDSIKSTASYSETQHDHYGKESIENGASDERCDDEPNCINNRDSSIKEKHMGTPISEFPRTPECIRSISAEQLPSADLGTTNAHQRLVKLPESEPTPKELHDIWNTEHVKMPYSTHNMYMTDDRNKRKVSRWDLIEEALAEPIRTFQDLENAILHYNSLNKDKWDLYGLRYFIESIKPKERSQFFDNVLPFMKKLVLDSQKIITEPPRLLKKGKVMSVTMSQEQAACLLANAFFCTFPYRSRRKDEYSNFPEMNFVNLFAPYQQDRKFEKLKCLFYYFKARNEKTATNSCITFRRQVLKDPIEWEYLDSPLKKLHVSAVGNIEDDGEGMLQVDFANKYVGGGVLGRGLVQEEIRFIICPEMIVSRLLTEELDDNECLLMTGCQRYSDYAGYSDSFKCLGPYEDKTLRDENGQLLTEVVAIDALVARSFINQFNVRHLNRELNKAYCGFMNPHIPDENKSAVATGNWGCGAFGGDVYVKALIQLMAASAAKRSVCYFTFGDSRLMEALHKMHELLWENKVSVGELYRYLVAFHKVGRHDQSGEDLFIFVRRKVSNEDDIDQSPNYDEETP</sequence>
<feature type="binding site" evidence="5">
    <location>
        <position position="447"/>
    </location>
    <ligand>
        <name>substrate</name>
    </ligand>
</feature>
<dbReference type="InterPro" id="IPR048362">
    <property type="entry name" value="PARG_helical"/>
</dbReference>
<accession>R7UZ60</accession>
<feature type="binding site" evidence="5">
    <location>
        <position position="461"/>
    </location>
    <ligand>
        <name>substrate</name>
    </ligand>
</feature>
<keyword evidence="3" id="KW-0378">Hydrolase</keyword>
<name>R7UZ60_CAPTE</name>
<dbReference type="OMA" id="WGGSHQD"/>
<evidence type="ECO:0000313" key="10">
    <source>
        <dbReference type="EnsemblMetazoa" id="CapteP227402"/>
    </source>
</evidence>
<feature type="binding site" evidence="5">
    <location>
        <position position="502"/>
    </location>
    <ligand>
        <name>substrate</name>
    </ligand>
</feature>
<organism evidence="9">
    <name type="scientific">Capitella teleta</name>
    <name type="common">Polychaete worm</name>
    <dbReference type="NCBI Taxonomy" id="283909"/>
    <lineage>
        <taxon>Eukaryota</taxon>
        <taxon>Metazoa</taxon>
        <taxon>Spiralia</taxon>
        <taxon>Lophotrochozoa</taxon>
        <taxon>Annelida</taxon>
        <taxon>Polychaeta</taxon>
        <taxon>Sedentaria</taxon>
        <taxon>Scolecida</taxon>
        <taxon>Capitellidae</taxon>
        <taxon>Capitella</taxon>
    </lineage>
</organism>
<dbReference type="HOGENOM" id="CLU_013388_2_1_1"/>
<dbReference type="InterPro" id="IPR046372">
    <property type="entry name" value="PARG_cat_C"/>
</dbReference>
<dbReference type="PANTHER" id="PTHR12837:SF15">
    <property type="entry name" value="POLY(ADP-RIBOSE) GLYCOHYDROLASE"/>
    <property type="match status" value="1"/>
</dbReference>
<feature type="domain" description="PARG helical" evidence="8">
    <location>
        <begin position="288"/>
        <end position="406"/>
    </location>
</feature>
<evidence type="ECO:0000259" key="7">
    <source>
        <dbReference type="Pfam" id="PF05028"/>
    </source>
</evidence>
<dbReference type="EMBL" id="KB298831">
    <property type="protein sequence ID" value="ELU08701.1"/>
    <property type="molecule type" value="Genomic_DNA"/>
</dbReference>
<dbReference type="OrthoDB" id="1937899at2759"/>
<evidence type="ECO:0000256" key="6">
    <source>
        <dbReference type="SAM" id="MobiDB-lite"/>
    </source>
</evidence>
<feature type="active site" evidence="4">
    <location>
        <position position="444"/>
    </location>
</feature>
<keyword evidence="11" id="KW-1185">Reference proteome</keyword>
<dbReference type="Pfam" id="PF20811">
    <property type="entry name" value="PARG_cat_N"/>
    <property type="match status" value="1"/>
</dbReference>
<dbReference type="GO" id="GO:0005975">
    <property type="term" value="P:carbohydrate metabolic process"/>
    <property type="evidence" value="ECO:0007669"/>
    <property type="project" value="InterPro"/>
</dbReference>
<evidence type="ECO:0000313" key="11">
    <source>
        <dbReference type="Proteomes" id="UP000014760"/>
    </source>
</evidence>
<dbReference type="InterPro" id="IPR007724">
    <property type="entry name" value="Poly_GlycHdrlase"/>
</dbReference>
<dbReference type="AlphaFoldDB" id="R7UZ60"/>
<evidence type="ECO:0000256" key="3">
    <source>
        <dbReference type="ARBA" id="ARBA00022801"/>
    </source>
</evidence>
<dbReference type="GO" id="GO:1990966">
    <property type="term" value="P:ATP generation from poly-ADP-D-ribose"/>
    <property type="evidence" value="ECO:0007669"/>
    <property type="project" value="TreeGrafter"/>
</dbReference>
<dbReference type="GO" id="GO:0004649">
    <property type="term" value="F:poly(ADP-ribose) glycohydrolase activity"/>
    <property type="evidence" value="ECO:0007669"/>
    <property type="project" value="UniProtKB-EC"/>
</dbReference>
<dbReference type="FunCoup" id="R7UZ60">
    <property type="interactions" value="1785"/>
</dbReference>
<evidence type="ECO:0000256" key="5">
    <source>
        <dbReference type="PIRSR" id="PIRSR607724-2"/>
    </source>
</evidence>